<keyword evidence="7 26" id="KW-0812">Transmembrane</keyword>
<proteinExistence type="predicted"/>
<evidence type="ECO:0000256" key="12">
    <source>
        <dbReference type="ARBA" id="ARBA00022801"/>
    </source>
</evidence>
<keyword evidence="14" id="KW-0788">Thiol protease</keyword>
<dbReference type="GeneID" id="40526533"/>
<dbReference type="InterPro" id="IPR046436">
    <property type="entry name" value="NIV_EXON"/>
</dbReference>
<dbReference type="InterPro" id="IPR043502">
    <property type="entry name" value="DNA/RNA_pol_sf"/>
</dbReference>
<reference evidence="29 30" key="1">
    <citation type="journal article" date="2016" name="Genome Announc.">
        <title>Novel Viruses Isolated from Mosquitoes in Pantanal, Brazil.</title>
        <authorList>
            <person name="Pauvolid-Correa A."/>
            <person name="Solberg O."/>
            <person name="Couto-Lima D."/>
            <person name="Nogueira R.M."/>
            <person name="Langevin S."/>
            <person name="Komar N."/>
        </authorList>
    </citation>
    <scope>NUCLEOTIDE SEQUENCE [LARGE SCALE GENOMIC DNA]</scope>
    <source>
        <strain evidence="29 30">BrMS-MQ10</strain>
    </source>
</reference>
<dbReference type="InterPro" id="IPR038599">
    <property type="entry name" value="LAP1C-like_C_sf"/>
</dbReference>
<keyword evidence="18" id="KW-0693">Viral RNA replication</keyword>
<keyword evidence="11" id="KW-0688">Ribosomal frameshifting</keyword>
<dbReference type="Pfam" id="PF13087">
    <property type="entry name" value="AAA_12"/>
    <property type="match status" value="1"/>
</dbReference>
<feature type="transmembrane region" description="Helical" evidence="26">
    <location>
        <begin position="1150"/>
        <end position="1171"/>
    </location>
</feature>
<dbReference type="InterPro" id="IPR046438">
    <property type="entry name" value="NIV_2_O_MTASE"/>
</dbReference>
<evidence type="ECO:0000256" key="6">
    <source>
        <dbReference type="ARBA" id="ARBA00022679"/>
    </source>
</evidence>
<keyword evidence="9 24" id="KW-0540">Nuclease</keyword>
<evidence type="ECO:0000256" key="19">
    <source>
        <dbReference type="ARBA" id="ARBA00022989"/>
    </source>
</evidence>
<dbReference type="CDD" id="cd23187">
    <property type="entry name" value="Mesoniviridae_RdRp"/>
    <property type="match status" value="1"/>
</dbReference>
<dbReference type="GO" id="GO:0006351">
    <property type="term" value="P:DNA-templated transcription"/>
    <property type="evidence" value="ECO:0007669"/>
    <property type="project" value="InterPro"/>
</dbReference>
<dbReference type="InterPro" id="IPR045055">
    <property type="entry name" value="DNA2/NAM7-like"/>
</dbReference>
<evidence type="ECO:0000313" key="30">
    <source>
        <dbReference type="Proteomes" id="UP000269706"/>
    </source>
</evidence>
<keyword evidence="19 26" id="KW-1133">Transmembrane helix</keyword>
<dbReference type="Gene3D" id="3.40.50.300">
    <property type="entry name" value="P-loop containing nucleotide triphosphate hydrolases"/>
    <property type="match status" value="2"/>
</dbReference>
<evidence type="ECO:0000256" key="15">
    <source>
        <dbReference type="ARBA" id="ARBA00022833"/>
    </source>
</evidence>
<keyword evidence="30" id="KW-1185">Reference proteome</keyword>
<dbReference type="GO" id="GO:0003678">
    <property type="term" value="F:DNA helicase activity"/>
    <property type="evidence" value="ECO:0007669"/>
    <property type="project" value="UniProtKB-EC"/>
</dbReference>
<evidence type="ECO:0000256" key="23">
    <source>
        <dbReference type="ARBA" id="ARBA00047995"/>
    </source>
</evidence>
<feature type="active site" evidence="24">
    <location>
        <position position="4435"/>
    </location>
</feature>
<dbReference type="PANTHER" id="PTHR10887:SF495">
    <property type="entry name" value="HELICASE SENATAXIN ISOFORM X1-RELATED"/>
    <property type="match status" value="1"/>
</dbReference>
<evidence type="ECO:0000256" key="26">
    <source>
        <dbReference type="SAM" id="Phobius"/>
    </source>
</evidence>
<evidence type="ECO:0000256" key="24">
    <source>
        <dbReference type="PROSITE-ProRule" id="PRU01298"/>
    </source>
</evidence>
<comment type="subcellular location">
    <subcellularLocation>
        <location evidence="1">Membrane</location>
    </subcellularLocation>
</comment>
<dbReference type="GO" id="GO:0004197">
    <property type="term" value="F:cysteine-type endopeptidase activity"/>
    <property type="evidence" value="ECO:0007669"/>
    <property type="project" value="InterPro"/>
</dbReference>
<keyword evidence="12" id="KW-0378">Hydrolase</keyword>
<dbReference type="GO" id="GO:0032259">
    <property type="term" value="P:methylation"/>
    <property type="evidence" value="ECO:0007669"/>
    <property type="project" value="UniProtKB-KW"/>
</dbReference>
<feature type="transmembrane region" description="Helical" evidence="26">
    <location>
        <begin position="1113"/>
        <end position="1138"/>
    </location>
</feature>
<organism evidence="29 30">
    <name type="scientific">Ofaie virus</name>
    <dbReference type="NCBI Taxonomy" id="1795442"/>
    <lineage>
        <taxon>Viruses</taxon>
        <taxon>Riboviria</taxon>
        <taxon>Orthornavirae</taxon>
        <taxon>Pisuviricota</taxon>
        <taxon>Pisoniviricetes</taxon>
        <taxon>Nidovirales</taxon>
        <taxon>Mesnidovirineae</taxon>
        <taxon>Mesoniviridae</taxon>
        <taxon>Hexponivirinae</taxon>
        <taxon>Alphamesonivirus</taxon>
        <taxon>Ofalivirus</taxon>
        <taxon>Alphamesonivirus ofaieorum</taxon>
    </lineage>
</organism>
<dbReference type="GO" id="GO:0006508">
    <property type="term" value="P:proteolysis"/>
    <property type="evidence" value="ECO:0007669"/>
    <property type="project" value="UniProtKB-KW"/>
</dbReference>
<evidence type="ECO:0000256" key="17">
    <source>
        <dbReference type="ARBA" id="ARBA00022840"/>
    </source>
</evidence>
<dbReference type="Pfam" id="PF17222">
    <property type="entry name" value="Peptidase_C107"/>
    <property type="match status" value="1"/>
</dbReference>
<keyword evidence="6" id="KW-0808">Transferase</keyword>
<keyword evidence="10" id="KW-0547">Nucleotide-binding</keyword>
<evidence type="ECO:0000256" key="9">
    <source>
        <dbReference type="ARBA" id="ARBA00022722"/>
    </source>
</evidence>
<feature type="domain" description="Nidovirus-type SAM-dependent 2'-O-MTase" evidence="28">
    <location>
        <begin position="4787"/>
        <end position="5043"/>
    </location>
</feature>
<evidence type="ECO:0000256" key="8">
    <source>
        <dbReference type="ARBA" id="ARBA00022695"/>
    </source>
</evidence>
<dbReference type="PROSITE" id="PS51955">
    <property type="entry name" value="NIV_2_O_MTASE"/>
    <property type="match status" value="1"/>
</dbReference>
<accession>A0A1B1X402</accession>
<dbReference type="Proteomes" id="UP000269706">
    <property type="component" value="Segment"/>
</dbReference>
<dbReference type="Gene3D" id="3.40.50.12190">
    <property type="match status" value="1"/>
</dbReference>
<evidence type="ECO:0000256" key="25">
    <source>
        <dbReference type="SAM" id="Coils"/>
    </source>
</evidence>
<evidence type="ECO:0000256" key="2">
    <source>
        <dbReference type="ARBA" id="ARBA00022087"/>
    </source>
</evidence>
<evidence type="ECO:0000256" key="7">
    <source>
        <dbReference type="ARBA" id="ARBA00022692"/>
    </source>
</evidence>
<keyword evidence="8" id="KW-0548">Nucleotidyltransferase</keyword>
<keyword evidence="17" id="KW-0067">ATP-binding</keyword>
<protein>
    <recommendedName>
        <fullName evidence="2">Replicase polyprotein 1ab</fullName>
    </recommendedName>
    <alternativeName>
        <fullName evidence="21">ORF1ab polyprotein</fullName>
    </alternativeName>
</protein>
<dbReference type="KEGG" id="vg:40526533"/>
<feature type="active site" evidence="24">
    <location>
        <position position="4553"/>
    </location>
</feature>
<evidence type="ECO:0000256" key="21">
    <source>
        <dbReference type="ARBA" id="ARBA00029611"/>
    </source>
</evidence>
<dbReference type="GO" id="GO:0016020">
    <property type="term" value="C:membrane"/>
    <property type="evidence" value="ECO:0007669"/>
    <property type="project" value="UniProtKB-SubCell"/>
</dbReference>
<evidence type="ECO:0000256" key="4">
    <source>
        <dbReference type="ARBA" id="ARBA00022603"/>
    </source>
</evidence>
<feature type="transmembrane region" description="Helical" evidence="26">
    <location>
        <begin position="1080"/>
        <end position="1101"/>
    </location>
</feature>
<evidence type="ECO:0000256" key="1">
    <source>
        <dbReference type="ARBA" id="ARBA00004370"/>
    </source>
</evidence>
<keyword evidence="13" id="KW-0347">Helicase</keyword>
<dbReference type="SUPFAM" id="SSF56672">
    <property type="entry name" value="DNA/RNA polymerases"/>
    <property type="match status" value="1"/>
</dbReference>
<comment type="catalytic activity">
    <reaction evidence="22">
        <text>ATP + H2O = ADP + phosphate + H(+)</text>
        <dbReference type="Rhea" id="RHEA:13065"/>
        <dbReference type="ChEBI" id="CHEBI:15377"/>
        <dbReference type="ChEBI" id="CHEBI:15378"/>
        <dbReference type="ChEBI" id="CHEBI:30616"/>
        <dbReference type="ChEBI" id="CHEBI:43474"/>
        <dbReference type="ChEBI" id="CHEBI:456216"/>
        <dbReference type="EC" id="3.6.4.13"/>
    </reaction>
</comment>
<evidence type="ECO:0000256" key="22">
    <source>
        <dbReference type="ARBA" id="ARBA00047984"/>
    </source>
</evidence>
<feature type="transmembrane region" description="Helical" evidence="26">
    <location>
        <begin position="30"/>
        <end position="47"/>
    </location>
</feature>
<name>A0A1B1X402_9NIDO</name>
<dbReference type="EMBL" id="KT966491">
    <property type="protein sequence ID" value="ANW72253.1"/>
    <property type="molecule type" value="Genomic_RNA"/>
</dbReference>
<dbReference type="GO" id="GO:0075523">
    <property type="term" value="P:viral translational frameshifting"/>
    <property type="evidence" value="ECO:0007669"/>
    <property type="project" value="UniProtKB-KW"/>
</dbReference>
<dbReference type="GO" id="GO:0000175">
    <property type="term" value="F:3'-5'-RNA exonuclease activity"/>
    <property type="evidence" value="ECO:0007669"/>
    <property type="project" value="InterPro"/>
</dbReference>
<comment type="catalytic activity">
    <reaction evidence="23">
        <text>ATP + H2O = ADP + phosphate + H(+)</text>
        <dbReference type="Rhea" id="RHEA:13065"/>
        <dbReference type="ChEBI" id="CHEBI:15377"/>
        <dbReference type="ChEBI" id="CHEBI:15378"/>
        <dbReference type="ChEBI" id="CHEBI:30616"/>
        <dbReference type="ChEBI" id="CHEBI:43474"/>
        <dbReference type="ChEBI" id="CHEBI:456216"/>
        <dbReference type="EC" id="3.6.4.12"/>
    </reaction>
</comment>
<feature type="transmembrane region" description="Helical" evidence="26">
    <location>
        <begin position="1674"/>
        <end position="1699"/>
    </location>
</feature>
<evidence type="ECO:0000313" key="29">
    <source>
        <dbReference type="EMBL" id="ANW72253.1"/>
    </source>
</evidence>
<evidence type="ECO:0000256" key="13">
    <source>
        <dbReference type="ARBA" id="ARBA00022806"/>
    </source>
</evidence>
<dbReference type="InterPro" id="IPR033777">
    <property type="entry name" value="Peptidase_C107"/>
</dbReference>
<evidence type="ECO:0000256" key="3">
    <source>
        <dbReference type="ARBA" id="ARBA00022484"/>
    </source>
</evidence>
<feature type="domain" description="ExoN" evidence="27">
    <location>
        <begin position="4305"/>
        <end position="4575"/>
    </location>
</feature>
<keyword evidence="3" id="KW-0696">RNA-directed RNA polymerase</keyword>
<dbReference type="InterPro" id="IPR041679">
    <property type="entry name" value="DNA2/NAM7-like_C"/>
</dbReference>
<evidence type="ECO:0000256" key="5">
    <source>
        <dbReference type="ARBA" id="ARBA00022670"/>
    </source>
</evidence>
<keyword evidence="20 26" id="KW-0472">Membrane</keyword>
<keyword evidence="4" id="KW-0489">Methyltransferase</keyword>
<dbReference type="InterPro" id="IPR009003">
    <property type="entry name" value="Peptidase_S1_PA"/>
</dbReference>
<dbReference type="RefSeq" id="YP_009666297.1">
    <property type="nucleotide sequence ID" value="NC_043489.1"/>
</dbReference>
<feature type="active site" evidence="24">
    <location>
        <position position="4558"/>
    </location>
</feature>
<evidence type="ECO:0000256" key="16">
    <source>
        <dbReference type="ARBA" id="ARBA00022839"/>
    </source>
</evidence>
<keyword evidence="15" id="KW-0862">Zinc</keyword>
<dbReference type="SUPFAM" id="SSF52540">
    <property type="entry name" value="P-loop containing nucleoside triphosphate hydrolases"/>
    <property type="match status" value="1"/>
</dbReference>
<dbReference type="SUPFAM" id="SSF50494">
    <property type="entry name" value="Trypsin-like serine proteases"/>
    <property type="match status" value="1"/>
</dbReference>
<evidence type="ECO:0000256" key="18">
    <source>
        <dbReference type="ARBA" id="ARBA00022953"/>
    </source>
</evidence>
<dbReference type="GO" id="GO:0005524">
    <property type="term" value="F:ATP binding"/>
    <property type="evidence" value="ECO:0007669"/>
    <property type="project" value="UniProtKB-KW"/>
</dbReference>
<keyword evidence="25" id="KW-0175">Coiled coil</keyword>
<dbReference type="GO" id="GO:0004483">
    <property type="term" value="F:methyltransferase cap1 activity"/>
    <property type="evidence" value="ECO:0007669"/>
    <property type="project" value="InterPro"/>
</dbReference>
<evidence type="ECO:0000256" key="11">
    <source>
        <dbReference type="ARBA" id="ARBA00022758"/>
    </source>
</evidence>
<feature type="transmembrane region" description="Helical" evidence="26">
    <location>
        <begin position="1183"/>
        <end position="1200"/>
    </location>
</feature>
<evidence type="ECO:0000259" key="28">
    <source>
        <dbReference type="PROSITE" id="PS51955"/>
    </source>
</evidence>
<evidence type="ECO:0000256" key="20">
    <source>
        <dbReference type="ARBA" id="ARBA00023136"/>
    </source>
</evidence>
<keyword evidence="5" id="KW-0645">Protease</keyword>
<dbReference type="PROSITE" id="PS51953">
    <property type="entry name" value="NIV_EXON"/>
    <property type="match status" value="1"/>
</dbReference>
<dbReference type="GO" id="GO:0003968">
    <property type="term" value="F:RNA-directed RNA polymerase activity"/>
    <property type="evidence" value="ECO:0007669"/>
    <property type="project" value="UniProtKB-KW"/>
</dbReference>
<dbReference type="Pfam" id="PF13604">
    <property type="entry name" value="AAA_30"/>
    <property type="match status" value="1"/>
</dbReference>
<evidence type="ECO:0000259" key="27">
    <source>
        <dbReference type="PROSITE" id="PS51953"/>
    </source>
</evidence>
<evidence type="ECO:0000256" key="10">
    <source>
        <dbReference type="ARBA" id="ARBA00022741"/>
    </source>
</evidence>
<feature type="coiled-coil region" evidence="25">
    <location>
        <begin position="2021"/>
        <end position="2055"/>
    </location>
</feature>
<feature type="active site" evidence="24">
    <location>
        <position position="4316"/>
    </location>
</feature>
<feature type="active site" evidence="24">
    <location>
        <position position="4318"/>
    </location>
</feature>
<dbReference type="GO" id="GO:0003724">
    <property type="term" value="F:RNA helicase activity"/>
    <property type="evidence" value="ECO:0007669"/>
    <property type="project" value="UniProtKB-EC"/>
</dbReference>
<dbReference type="PANTHER" id="PTHR10887">
    <property type="entry name" value="DNA2/NAM7 HELICASE FAMILY"/>
    <property type="match status" value="1"/>
</dbReference>
<dbReference type="CDD" id="cd21402">
    <property type="entry name" value="ZBD_mv_SF1_Hel-like"/>
    <property type="match status" value="1"/>
</dbReference>
<evidence type="ECO:0000256" key="14">
    <source>
        <dbReference type="ARBA" id="ARBA00022807"/>
    </source>
</evidence>
<dbReference type="InterPro" id="IPR027417">
    <property type="entry name" value="P-loop_NTPase"/>
</dbReference>
<dbReference type="GO" id="GO:0003723">
    <property type="term" value="F:RNA binding"/>
    <property type="evidence" value="ECO:0007669"/>
    <property type="project" value="InterPro"/>
</dbReference>
<sequence>MSYYNMAMQDNPAMARDKTLDDETFYTRLFQIWTPLTIFLLTILYLIRDHIRNPLNGPLADNIIKKLLQRLHYLITRRYYYYQEPIFTRDESRVHTILTPDFARVDRVNLSGYCSTCNLYGHTKNATKHTATADAIILARICKILNYKHNLLNVTGYTVHNVKAFERNPKHFVDTYGSLVDKIPCKYAVAHKDDLIDLKTCEANLGTFYINNTRAVPHMVFMAYTNEKELNNLVANLSLVVESLMVYTKYDIPDEPTMMLYKSTEQLVFSNDIDLMLAVTNEMKEIKTPWFFRTKRPEKDKECEKDETQTNIVLAPQTALLENSIKPRRNHKIHIRQSKLAMGPAFMTLLCLCSIFNPITSICTDYTLNSDAKQICSNVRNLTGTDYMKYYNFEQALNKCFSVDGITYEDLPRLSIKHPKLDLSSVMHAVPLQDYILQAFTGQLPIGTYVVSRLDTLLDLQILADFYSFDAIVYGTPSATDSIEGRIIQLLNDTEYDCHMPSCILFTGLDKTPKDISLKIGRTRKRVTHNENGTPLIINPLCVNTCHCRVELAKPVVTQPKSLEPDADYYLDLHYFQQYTLRIYDDMLSGVLYYNNYTLTRHTYKADNCMLTTNLGFCSYDPQLFNITTVYNEHGNHMQCGYNHEFCEELQKEFAQIEIPLETPMVVNTANPDCLPLYTYLNTYNFTGAETLLKLLLNGLKNDETTSLLIPVVHSTLLNFDLLIDYMQLCIEGSVTKLDSFELNEINNVTLFKQYVHDTYGASKIVYIKDIQDLNCDYAKAFFPYLDHYEPAVKGVLTVSTYNIKSLEGLTVDTYMQKHFSDCMHMDYAQPLYVRLSENILLAPSEFDNTYKPIKLPTYSVYVNTYSFYSDYLKVLFEEVNAKSQEGLMECLILLKTKFLDTVYSAIQHFYTVYSNFYYSFMDMCTRFNNRKPIRRDFYHQSLRSFDVGNVCEFLHHSDTIVMYQDCVRAELSDIYVINLRYGTTPAFDYHMYKLETPFTKQTIIDMSNAIGFQYKNATYNYFRPLYTYTGEYVMTVREDKLQYCKSDKVPIPAFSPDQDLTCYAYVVGSQVIDHFIANFGFLFILYVTSIVIVIAVAITVKEYTVVMIGKLVFIFIYAFGPWLLTPSFYLSTFFSALYNTMPFVVNTSYGALLIVGCVTVVVIDLVSTTLQIRTRNDFARNILQLVTLLFEIIAVIYYIVMPYLFTGYGLALTIIACFVAYRYRQSQLPNYKKSYVTNKVAHQDWVKYRNSIRERTDEAAKSALRRTVNTSLENADAESMQRVSYLINCYLKTVAVPHFDPNLSFHVPSISTSALFSRDSELMTGMQNYSDTIMTNKSAACNPSIPHAVLNLPVEINPLITFSVNNYTSGLRGAIINGYLYIQRHLFGDTKKTFQECYDNGRGLDRCKNLERSKYDIESTVIDGTLIKIPLVDKNMVPHIKVHPNPLSYTGPVTLYLSRYDDTKKEDILCVHTGFISEGHHDIRTIFGDCGGMLFDQAGNFLGLHCAGSGDVIFQDKDGNPNIWTSYRTKHPSEIMITINNEINIPNPTNYDFNSTKVIYNHPLRKISATLETLQHLTNPTNLKMAYDPRLYNDFNITEEQYDLHGYYVDYNDFVNNFNKYVTTTIGSKSFELCLKYGITDRNNVTYRNQSTAVEHYVQPTCANKIGLDLIDLLYMLLYVCIQTHPIFYVTAFVSFVISMSKIRKSYKTFCVTLLSLIPYAYLRFWPITTGLVYIPLKLCKVIKFTDYMPNVNFVIRNKNLKIAKELSKELGTKKNLCIHLSTILKSIKPYPAFSALTNVVNEVDDLMATWDDVADAEQQLDKHIAEIYKLYPVLFVVFEKTNTYEEQVKIILSYINETGHFDMNGFEIRYDEQEHTTKVNDSPDYINLQTALVQKQDSLVALRNMHGNFDINEIANANIAELVRYMIMCTSDDTLDRDLLAQATDKLVSHIRQIRADEDQCENLVSILSEVIKHKDYITASCLTATPKDKNYMLNCFVRVISQLNRVINMQTNHKIAEAKSVEKERRKESNQIMEQNNRLRKLQRQNQSIASAILHMVHACFANQFMLQNESRKVMKALAGLNVDLDPTELESEYFTADDVNITNQAIQTKFTTLNTVLWAGNSYQCVPSMCGAVDFTCDKQHNHGYFNCSMAIGAEWYEHVENCAKCRSYFVQNKHPRCGQVYPSDLKRYRTLSNFIARYHSCPQCLPCTSCVKHREPGCEVQCYHPNDTQVRNQAYLTPSNIKADNLLYECIDKSVGDINVVYNGRIWLMRRATKIPTPNRYRFISNVKLSNLDPVGYYYISDVCPTELPLLHAMIHQIQLKLQDLTNIHNESVVEQQVVDSTKIYDTPLTENILNDLRDTHLYLLYIQLKLEDEPLYYELLNALKDLPVYIVLVLSESITDNCAKFYVNYQQVDRRTLTNETSTAMALKIRNIVSNPTGFSLWSRTLGRDVDVTRYHQLHVKTAHGERYTVDISCNKTSVTYVNSQAEHINIKVKKHIQKEYNIYEHLLNQEPDLFLIEHTFDQYPHINTLRRHNLTLLSIIDIYGVIKSENWTPLYLALTQVNHHKLPLELLQNIKAHTISPQHTCCLLCRRFLAELGLFMHKLNKRVFETTKHMLKHYNFVLTADNVDLNGILDFEDYIPMQQNLELKDILRKMQPYYHTLYSIYEHLGMYFISQPIYNRPITEHDDLITRFEEVIYKIRNTPLDSKFDDTLLYRPTIQYFAKYLHLNTYAVEPEPLWNIYDNIDSPNITIPGLSVDDLSKIILKPTRPYDDYIDLATTDPTLLDGDVYCRIDYQQISNLTFLIPKINENAMLIEIYIENHIYELNAYNHMLKVTLNIWLANMYDANVNLSHFDSINYHNNGSCPGKATFPIVGEVDATLLHECKICSDLIPNDIKSVYDIGTNIHARAQLEDYKPPRRVNPLVEFDTALLKIGTFRPENDYAYTMKTSPDHIIDYELKQYLAKQGLTALIPPLNLNPAVHDPSTTFTSPYYIKTPSEQSIREDLNMYNQNTAVGASPTVLLMAVELLHQLLTDTILSSDGKPNCPMVPSEVPVRNKHKSSGTPYRKLGDAEFMRDVYGEYRDKLVYHKRHSADQALTLVINKVAISTKHRDRTILAININKSEAGRSLYRWFLDKIKATANTGGPIVIGLVAQYGGWDKLYKNLYKNSPIDNPDASKHVVIGGKDFPKWDRRITNMLQLTATNVFFNMIDQWAQQIKNEATPQQTWHEYFSETTQVLYDYLVFLNELIQKPAGVTSGNSRTADGNSLLHLLIELYSIIVQLIQSDPDNVGLESRVRSDLCKTVFETIPSDYIQQPPLRKTNVLTHIRSNIAKGLVLSDDGLILFDTRIIKYDDFMAESHMLSKYSIATNKHKYHIDSVERKAREFLSQDTFDFGNMSFPLPDFGRIFSAMLLSDNKNVLDPKIYITRLLSLFSIAYLYYFKYYKEVTHPTIKLLDALRSYIDSLLETTEEQFLDCIVLPDGDAELDLRNCDIYENFDRLWDLVSSSAYIEYLSLNRHRYKRLSLFGQQLLQKYDQTKLANEHTLRNQGTYVSYNCYVCGGTAYLTCATCERVFCNSIDKHHGSHIEQHLQYSGHDRLYLNCKLVRCKHCYITDINKLYTSGRDLYFCNSHKPPNAVSLITNNEDKLLPPRLFLCVIEPKLVSFYEQCYRNYTVMHPLYPIAYDKFMSLVQTYLSLDYQYSNTLVANRIRVCMRLASFGIVRPYHQLIMQLTKIESKVIDASVIDINITPTNIQEVGTCFIEVPQEYKLDQHSTYAYLIGNREVVFTPTYHSLSLAKTSHIWKTDIIIPNYCTYIRQRRLNTLSAILRNQTQHVPEFTRLLLSWNQTLPITARQFPVYKPSVTLSAQPNVVENINILLSELNEKRFKIMFGGPGTGKSHTLSILINHLHSNGMRILVYTPSHQSANALLFKIANLIRKRGIRDAGLVRIVTDGMKEEIKPHPFITYRASMCDKDRICVTTIQSFSTVQHVKDIDLVILDEFSLTSDNYMLTGLSHLKPSTRCLFSGDPRQLSGVDELRKVLDPRFHTLINYYTETYPKEVHVLKYHFRCHPVIFDFFKGLYYADKDMACSVMPEDRLIRPLQPINTVPVGEPTYRSQGVVLNQDETDKVLDILVLITQTIHLHYSLDYQPTVAIICSYKSQLQNFMALQQKNLVPDYVKLSTIDSAQGDEFDIVILCLSQVNNFTLNPNRFNVAVSRARSVLFITVPPQDRSISFLYKDVYKTLITKSHFKYFKIYNESGRLIVPQDNTVLLRNHSTNYINIRNLAGDSHKLKRKYPMNVIKDDYIFFDTEFLNPHDAPQEPVVLSYGFTSVHGSRRISGTPMRYVKDKFNNLVPTEYKFKDYNKPLTSTYVTNWLRHRFKEQFDHLNTAVKFGISAKVLVNAKHMLNFCINNIHVKPVIVTWAGVSDHKFLIANTLYPPIHQTCNIVPRCNSPPIYASPQGCHTYYLCSYHAQLYQENLNITHFVNLEIIDLTVSTNKQDVKTLSVTHNNEVKLILTLNEAPKSGSLDSIHSHYCNTKHKVITPHDPLDDAIMTRCVFESLVKSQFDKLLYEQKANLTAFLSMDYRLRNFDPDMCKLRRELQQYWYQIYTATTNKTHCNNGCGKVILKDALCNIDIKLGRDANNNMNTHNCNAQEEIYFDSHWYKTTPYTKSAYVFSDINPKHYYNLGTTGLCLYLNSKQAKYCHPFNMVIGTDVFKTQYYTQYCDLGRLTHDYTIKDSKSIPDCILLSSNVNCEFKNLVCNVHHDQLEIISKISLATDYGYQFIYVEPNNTLTPQRNIQRAPLDWDHTQVELLANTKQHISNAGLIKIKAQEILHMLQDSMLYTHKTHLNPNLPLIYFGAADFNGVPVITNELQTYLKRTNFINIDPRLTQIDKTNHKKTIKEMMDMGYNTELIIADIYSSNYMWIPELVEYTQKYLIENGTLILKITCTCDDQKLHLLDDLSKNFTYVRVCTVTATAHSSELWVVFANKRKPPVQGWIPHDLRNELRKQWYSMMHSPIIPKYGRVCEFKYSPK</sequence>
<keyword evidence="16 24" id="KW-0269">Exonuclease</keyword>